<reference evidence="1 2" key="1">
    <citation type="journal article" date="2018" name="Mol. Plant">
        <title>The genome of Artemisia annua provides insight into the evolution of Asteraceae family and artemisinin biosynthesis.</title>
        <authorList>
            <person name="Shen Q."/>
            <person name="Zhang L."/>
            <person name="Liao Z."/>
            <person name="Wang S."/>
            <person name="Yan T."/>
            <person name="Shi P."/>
            <person name="Liu M."/>
            <person name="Fu X."/>
            <person name="Pan Q."/>
            <person name="Wang Y."/>
            <person name="Lv Z."/>
            <person name="Lu X."/>
            <person name="Zhang F."/>
            <person name="Jiang W."/>
            <person name="Ma Y."/>
            <person name="Chen M."/>
            <person name="Hao X."/>
            <person name="Li L."/>
            <person name="Tang Y."/>
            <person name="Lv G."/>
            <person name="Zhou Y."/>
            <person name="Sun X."/>
            <person name="Brodelius P.E."/>
            <person name="Rose J.K.C."/>
            <person name="Tang K."/>
        </authorList>
    </citation>
    <scope>NUCLEOTIDE SEQUENCE [LARGE SCALE GENOMIC DNA]</scope>
    <source>
        <strain evidence="2">cv. Huhao1</strain>
        <tissue evidence="1">Leaf</tissue>
    </source>
</reference>
<keyword evidence="1" id="KW-0548">Nucleotidyltransferase</keyword>
<name>A0A2U1NVS3_ARTAN</name>
<evidence type="ECO:0000313" key="1">
    <source>
        <dbReference type="EMBL" id="PWA77591.1"/>
    </source>
</evidence>
<sequence>MIRFKKKLQELKKIMRLWIKDKNTQLSCSKQSISVELRDIDKELDPGGVSDSPLFRRNELKCQLNDIKVMEATDSMQKSKVRWAIEGDENSKYFHGIINKKRSQLAIRGVFHEGIWLTDPSLVKKAFLDHYESRFKKHTTAGLKLNFSFPNRLSYEQAANLERGVSRDEIHNFKVAMVKIGQ</sequence>
<accession>A0A2U1NVS3</accession>
<keyword evidence="1" id="KW-0808">Transferase</keyword>
<gene>
    <name evidence="1" type="ORF">CTI12_AA217920</name>
</gene>
<proteinExistence type="predicted"/>
<dbReference type="OrthoDB" id="1748181at2759"/>
<dbReference type="Proteomes" id="UP000245207">
    <property type="component" value="Unassembled WGS sequence"/>
</dbReference>
<keyword evidence="1" id="KW-0695">RNA-directed DNA polymerase</keyword>
<dbReference type="EMBL" id="PKPP01002103">
    <property type="protein sequence ID" value="PWA77591.1"/>
    <property type="molecule type" value="Genomic_DNA"/>
</dbReference>
<comment type="caution">
    <text evidence="1">The sequence shown here is derived from an EMBL/GenBank/DDBJ whole genome shotgun (WGS) entry which is preliminary data.</text>
</comment>
<organism evidence="1 2">
    <name type="scientific">Artemisia annua</name>
    <name type="common">Sweet wormwood</name>
    <dbReference type="NCBI Taxonomy" id="35608"/>
    <lineage>
        <taxon>Eukaryota</taxon>
        <taxon>Viridiplantae</taxon>
        <taxon>Streptophyta</taxon>
        <taxon>Embryophyta</taxon>
        <taxon>Tracheophyta</taxon>
        <taxon>Spermatophyta</taxon>
        <taxon>Magnoliopsida</taxon>
        <taxon>eudicotyledons</taxon>
        <taxon>Gunneridae</taxon>
        <taxon>Pentapetalae</taxon>
        <taxon>asterids</taxon>
        <taxon>campanulids</taxon>
        <taxon>Asterales</taxon>
        <taxon>Asteraceae</taxon>
        <taxon>Asteroideae</taxon>
        <taxon>Anthemideae</taxon>
        <taxon>Artemisiinae</taxon>
        <taxon>Artemisia</taxon>
    </lineage>
</organism>
<protein>
    <submittedName>
        <fullName evidence="1">RNA-directed DNA polymerase, eukaryota, Reverse transcriptase zinc-binding domain protein</fullName>
    </submittedName>
</protein>
<keyword evidence="2" id="KW-1185">Reference proteome</keyword>
<evidence type="ECO:0000313" key="2">
    <source>
        <dbReference type="Proteomes" id="UP000245207"/>
    </source>
</evidence>
<dbReference type="AlphaFoldDB" id="A0A2U1NVS3"/>
<dbReference type="GO" id="GO:0003964">
    <property type="term" value="F:RNA-directed DNA polymerase activity"/>
    <property type="evidence" value="ECO:0007669"/>
    <property type="project" value="UniProtKB-KW"/>
</dbReference>